<dbReference type="PROSITE" id="PS00194">
    <property type="entry name" value="THIOREDOXIN_1"/>
    <property type="match status" value="1"/>
</dbReference>
<keyword evidence="5" id="KW-1185">Reference proteome</keyword>
<name>A0A9P0IS40_APHGO</name>
<evidence type="ECO:0000256" key="1">
    <source>
        <dbReference type="ARBA" id="ARBA00006347"/>
    </source>
</evidence>
<reference evidence="4" key="1">
    <citation type="submission" date="2022-02" db="EMBL/GenBank/DDBJ databases">
        <authorList>
            <person name="King R."/>
        </authorList>
    </citation>
    <scope>NUCLEOTIDE SEQUENCE</scope>
</reference>
<proteinExistence type="inferred from homology"/>
<evidence type="ECO:0000259" key="3">
    <source>
        <dbReference type="PROSITE" id="PS51352"/>
    </source>
</evidence>
<dbReference type="InterPro" id="IPR013766">
    <property type="entry name" value="Thioredoxin_domain"/>
</dbReference>
<reference evidence="4" key="2">
    <citation type="submission" date="2022-10" db="EMBL/GenBank/DDBJ databases">
        <authorList>
            <consortium name="ENA_rothamsted_submissions"/>
            <consortium name="culmorum"/>
            <person name="King R."/>
        </authorList>
    </citation>
    <scope>NUCLEOTIDE SEQUENCE</scope>
</reference>
<dbReference type="Proteomes" id="UP001154329">
    <property type="component" value="Chromosome 1"/>
</dbReference>
<feature type="compositionally biased region" description="Basic residues" evidence="2">
    <location>
        <begin position="181"/>
        <end position="204"/>
    </location>
</feature>
<evidence type="ECO:0000313" key="4">
    <source>
        <dbReference type="EMBL" id="CAH1715565.1"/>
    </source>
</evidence>
<dbReference type="CDD" id="cd02961">
    <property type="entry name" value="PDI_a_family"/>
    <property type="match status" value="1"/>
</dbReference>
<feature type="compositionally biased region" description="Low complexity" evidence="2">
    <location>
        <begin position="205"/>
        <end position="214"/>
    </location>
</feature>
<dbReference type="AlphaFoldDB" id="A0A9P0IS40"/>
<dbReference type="GO" id="GO:0003756">
    <property type="term" value="F:protein disulfide isomerase activity"/>
    <property type="evidence" value="ECO:0007669"/>
    <property type="project" value="TreeGrafter"/>
</dbReference>
<evidence type="ECO:0000256" key="2">
    <source>
        <dbReference type="SAM" id="MobiDB-lite"/>
    </source>
</evidence>
<accession>A0A9P0IS40</accession>
<protein>
    <recommendedName>
        <fullName evidence="3">Thioredoxin domain-containing protein</fullName>
    </recommendedName>
</protein>
<dbReference type="InterPro" id="IPR036249">
    <property type="entry name" value="Thioredoxin-like_sf"/>
</dbReference>
<dbReference type="GO" id="GO:0006457">
    <property type="term" value="P:protein folding"/>
    <property type="evidence" value="ECO:0007669"/>
    <property type="project" value="TreeGrafter"/>
</dbReference>
<gene>
    <name evidence="4" type="ORF">APHIGO_LOCUS3228</name>
</gene>
<feature type="domain" description="Thioredoxin" evidence="3">
    <location>
        <begin position="26"/>
        <end position="164"/>
    </location>
</feature>
<dbReference type="PROSITE" id="PS51352">
    <property type="entry name" value="THIOREDOXIN_2"/>
    <property type="match status" value="1"/>
</dbReference>
<feature type="region of interest" description="Disordered" evidence="2">
    <location>
        <begin position="179"/>
        <end position="214"/>
    </location>
</feature>
<dbReference type="InterPro" id="IPR017937">
    <property type="entry name" value="Thioredoxin_CS"/>
</dbReference>
<dbReference type="PANTHER" id="PTHR45672">
    <property type="entry name" value="PROTEIN DISULFIDE-ISOMERASE C17H9.14C-RELATED"/>
    <property type="match status" value="1"/>
</dbReference>
<comment type="similarity">
    <text evidence="1">Belongs to the protein disulfide isomerase family.</text>
</comment>
<dbReference type="InterPro" id="IPR051063">
    <property type="entry name" value="PDI"/>
</dbReference>
<evidence type="ECO:0000313" key="5">
    <source>
        <dbReference type="Proteomes" id="UP001154329"/>
    </source>
</evidence>
<dbReference type="Pfam" id="PF00085">
    <property type="entry name" value="Thioredoxin"/>
    <property type="match status" value="1"/>
</dbReference>
<sequence>MPIKTDTPDDDDNEDDDGIQALLLAVLAVSSWSSTTGNDNENGNSNSAVWQNIPGGRHVRTLDETNFHQTITENCCVLVFFHAKWCGYCGPVKPVFADVATRLQGGHPIVVAAVDCTDDDELAMACNVNALPAMLFYQNGEQAVQYQGDWSADRMRLFAANTSADAHKCTKVRKTCDGMARKKPKGRGQTGKKNKIKKKKRKTKNGVLKKINEN</sequence>
<dbReference type="SUPFAM" id="SSF52833">
    <property type="entry name" value="Thioredoxin-like"/>
    <property type="match status" value="1"/>
</dbReference>
<organism evidence="4 5">
    <name type="scientific">Aphis gossypii</name>
    <name type="common">Cotton aphid</name>
    <dbReference type="NCBI Taxonomy" id="80765"/>
    <lineage>
        <taxon>Eukaryota</taxon>
        <taxon>Metazoa</taxon>
        <taxon>Ecdysozoa</taxon>
        <taxon>Arthropoda</taxon>
        <taxon>Hexapoda</taxon>
        <taxon>Insecta</taxon>
        <taxon>Pterygota</taxon>
        <taxon>Neoptera</taxon>
        <taxon>Paraneoptera</taxon>
        <taxon>Hemiptera</taxon>
        <taxon>Sternorrhyncha</taxon>
        <taxon>Aphidomorpha</taxon>
        <taxon>Aphidoidea</taxon>
        <taxon>Aphididae</taxon>
        <taxon>Aphidini</taxon>
        <taxon>Aphis</taxon>
        <taxon>Aphis</taxon>
    </lineage>
</organism>
<dbReference type="Gene3D" id="3.40.30.10">
    <property type="entry name" value="Glutaredoxin"/>
    <property type="match status" value="1"/>
</dbReference>
<dbReference type="GO" id="GO:0005783">
    <property type="term" value="C:endoplasmic reticulum"/>
    <property type="evidence" value="ECO:0007669"/>
    <property type="project" value="TreeGrafter"/>
</dbReference>
<dbReference type="EMBL" id="OU899034">
    <property type="protein sequence ID" value="CAH1715565.1"/>
    <property type="molecule type" value="Genomic_DNA"/>
</dbReference>